<organism evidence="2">
    <name type="scientific">uncultured Rubrobacteraceae bacterium</name>
    <dbReference type="NCBI Taxonomy" id="349277"/>
    <lineage>
        <taxon>Bacteria</taxon>
        <taxon>Bacillati</taxon>
        <taxon>Actinomycetota</taxon>
        <taxon>Rubrobacteria</taxon>
        <taxon>Rubrobacterales</taxon>
        <taxon>Rubrobacteraceae</taxon>
        <taxon>environmental samples</taxon>
    </lineage>
</organism>
<evidence type="ECO:0000256" key="1">
    <source>
        <dbReference type="SAM" id="MobiDB-lite"/>
    </source>
</evidence>
<name>A0A6J4PLI0_9ACTN</name>
<feature type="non-terminal residue" evidence="2">
    <location>
        <position position="42"/>
    </location>
</feature>
<feature type="non-terminal residue" evidence="2">
    <location>
        <position position="1"/>
    </location>
</feature>
<dbReference type="EMBL" id="CADCUW010000282">
    <property type="protein sequence ID" value="CAA9416053.1"/>
    <property type="molecule type" value="Genomic_DNA"/>
</dbReference>
<evidence type="ECO:0000313" key="2">
    <source>
        <dbReference type="EMBL" id="CAA9416053.1"/>
    </source>
</evidence>
<feature type="region of interest" description="Disordered" evidence="1">
    <location>
        <begin position="1"/>
        <end position="42"/>
    </location>
</feature>
<gene>
    <name evidence="2" type="ORF">AVDCRST_MAG01-01-1908</name>
</gene>
<proteinExistence type="predicted"/>
<dbReference type="AlphaFoldDB" id="A0A6J4PLI0"/>
<reference evidence="2" key="1">
    <citation type="submission" date="2020-02" db="EMBL/GenBank/DDBJ databases">
        <authorList>
            <person name="Meier V. D."/>
        </authorList>
    </citation>
    <scope>NUCLEOTIDE SEQUENCE</scope>
    <source>
        <strain evidence="2">AVDCRST_MAG01</strain>
    </source>
</reference>
<sequence length="42" mass="4330">AYSRTRSRAGQVPAYHLHGGGRSPTPGPRVGQARGSGLPGKM</sequence>
<protein>
    <submittedName>
        <fullName evidence="2">Uncharacterized protein</fullName>
    </submittedName>
</protein>
<accession>A0A6J4PLI0</accession>